<evidence type="ECO:0000256" key="2">
    <source>
        <dbReference type="ARBA" id="ARBA00023172"/>
    </source>
</evidence>
<dbReference type="GeneID" id="3229020"/>
<dbReference type="GO" id="GO:0003677">
    <property type="term" value="F:DNA binding"/>
    <property type="evidence" value="ECO:0007669"/>
    <property type="project" value="UniProtKB-KW"/>
</dbReference>
<evidence type="ECO:0000313" key="4">
    <source>
        <dbReference type="Proteomes" id="UP000076394"/>
    </source>
</evidence>
<dbReference type="SUPFAM" id="SSF53041">
    <property type="entry name" value="Resolvase-like"/>
    <property type="match status" value="1"/>
</dbReference>
<dbReference type="PANTHER" id="PTHR30461">
    <property type="entry name" value="DNA-INVERTASE FROM LAMBDOID PROPHAGE"/>
    <property type="match status" value="1"/>
</dbReference>
<keyword evidence="1" id="KW-0238">DNA-binding</keyword>
<dbReference type="GO" id="GO:0000150">
    <property type="term" value="F:DNA strand exchange activity"/>
    <property type="evidence" value="ECO:0007669"/>
    <property type="project" value="InterPro"/>
</dbReference>
<dbReference type="Pfam" id="PF00239">
    <property type="entry name" value="Resolvase"/>
    <property type="match status" value="1"/>
</dbReference>
<dbReference type="EMBL" id="CP011127">
    <property type="protein sequence ID" value="AMU87174.1"/>
    <property type="molecule type" value="Genomic_DNA"/>
</dbReference>
<evidence type="ECO:0000313" key="3">
    <source>
        <dbReference type="EMBL" id="AMU87174.1"/>
    </source>
</evidence>
<dbReference type="PROSITE" id="PS51736">
    <property type="entry name" value="RECOMBINASES_3"/>
    <property type="match status" value="1"/>
</dbReference>
<dbReference type="CDD" id="cd03768">
    <property type="entry name" value="SR_ResInv"/>
    <property type="match status" value="1"/>
</dbReference>
<dbReference type="InterPro" id="IPR036162">
    <property type="entry name" value="Resolvase-like_N_sf"/>
</dbReference>
<sequence>MKVALYARVSTKDKEQNPELQLAALRKYCADNGWEIYREYTDEASASDFTGRKAWTALMKEAQLKKFNVLLVWKLDRAFRSVIHAVNSMQMLNSYNVGFKSYMDSGIDTTTPMGNFVFSIMTAAAELEQSTIRQRVNAGIAYAKENGTKSGKAIGRPRKSIDFTKVLEAFNRVEMNYTRAARLLTEQTGVKVTPGYVYNQIKRGG</sequence>
<dbReference type="InterPro" id="IPR006119">
    <property type="entry name" value="Resolv_N"/>
</dbReference>
<reference evidence="3 4" key="1">
    <citation type="submission" date="2015-03" db="EMBL/GenBank/DDBJ databases">
        <title>Genomic characterization of Dehalococcoides mccartyi strain 11a5, an unusal plasmid-containing chloroethene dechlorinator.</title>
        <authorList>
            <person name="Zhao S."/>
            <person name="Ding C."/>
            <person name="He J."/>
        </authorList>
    </citation>
    <scope>NUCLEOTIDE SEQUENCE [LARGE SCALE GENOMIC DNA]</scope>
    <source>
        <strain evidence="3 4">11a5</strain>
    </source>
</reference>
<proteinExistence type="predicted"/>
<keyword evidence="2" id="KW-0233">DNA recombination</keyword>
<evidence type="ECO:0000256" key="1">
    <source>
        <dbReference type="ARBA" id="ARBA00023125"/>
    </source>
</evidence>
<dbReference type="PANTHER" id="PTHR30461:SF2">
    <property type="entry name" value="SERINE RECOMBINASE PINE-RELATED"/>
    <property type="match status" value="1"/>
</dbReference>
<dbReference type="PATRIC" id="fig|61435.8.peg.1341"/>
<dbReference type="OrthoDB" id="9797501at2"/>
<protein>
    <submittedName>
        <fullName evidence="3">Resolvase domain-containing protein</fullName>
    </submittedName>
</protein>
<accession>A0A142VBH0</accession>
<dbReference type="SMART" id="SM00857">
    <property type="entry name" value="Resolvase"/>
    <property type="match status" value="1"/>
</dbReference>
<dbReference type="InterPro" id="IPR050639">
    <property type="entry name" value="SSR_resolvase"/>
</dbReference>
<dbReference type="AlphaFoldDB" id="A0A142VBH0"/>
<dbReference type="Gene3D" id="3.40.50.1390">
    <property type="entry name" value="Resolvase, N-terminal catalytic domain"/>
    <property type="match status" value="1"/>
</dbReference>
<name>A0A142VBH0_9CHLR</name>
<gene>
    <name evidence="3" type="ORF">Dm11a5_1348</name>
</gene>
<dbReference type="Proteomes" id="UP000076394">
    <property type="component" value="Chromosome"/>
</dbReference>
<dbReference type="RefSeq" id="WP_010935883.1">
    <property type="nucleotide sequence ID" value="NZ_CP011127.1"/>
</dbReference>
<organism evidence="3 4">
    <name type="scientific">Dehalococcoides mccartyi</name>
    <dbReference type="NCBI Taxonomy" id="61435"/>
    <lineage>
        <taxon>Bacteria</taxon>
        <taxon>Bacillati</taxon>
        <taxon>Chloroflexota</taxon>
        <taxon>Dehalococcoidia</taxon>
        <taxon>Dehalococcoidales</taxon>
        <taxon>Dehalococcoidaceae</taxon>
        <taxon>Dehalococcoides</taxon>
    </lineage>
</organism>